<evidence type="ECO:0000256" key="1">
    <source>
        <dbReference type="SAM" id="MobiDB-lite"/>
    </source>
</evidence>
<evidence type="ECO:0000313" key="3">
    <source>
        <dbReference type="Proteomes" id="UP001066276"/>
    </source>
</evidence>
<sequence length="141" mass="14829">MDRARLRMLPRGGVVAWFVRLPALPALGSSVRAHQWQSRAAGVVKDRSQLEKQTAQERAPLLSPGKTFASQMVSVATEAREEAVLLLKGVYVQDAGVATESGGSERGASVDTKEKAAKEGLTSSSDPLPTPQASDSVSGGK</sequence>
<dbReference type="EMBL" id="JANPWB010000012">
    <property type="protein sequence ID" value="KAJ1115898.1"/>
    <property type="molecule type" value="Genomic_DNA"/>
</dbReference>
<proteinExistence type="predicted"/>
<evidence type="ECO:0000313" key="2">
    <source>
        <dbReference type="EMBL" id="KAJ1115898.1"/>
    </source>
</evidence>
<name>A0AAV7NIG0_PLEWA</name>
<dbReference type="AlphaFoldDB" id="A0AAV7NIG0"/>
<feature type="compositionally biased region" description="Polar residues" evidence="1">
    <location>
        <begin position="121"/>
        <end position="141"/>
    </location>
</feature>
<gene>
    <name evidence="2" type="ORF">NDU88_004118</name>
</gene>
<accession>A0AAV7NIG0</accession>
<protein>
    <submittedName>
        <fullName evidence="2">Uncharacterized protein</fullName>
    </submittedName>
</protein>
<keyword evidence="3" id="KW-1185">Reference proteome</keyword>
<organism evidence="2 3">
    <name type="scientific">Pleurodeles waltl</name>
    <name type="common">Iberian ribbed newt</name>
    <dbReference type="NCBI Taxonomy" id="8319"/>
    <lineage>
        <taxon>Eukaryota</taxon>
        <taxon>Metazoa</taxon>
        <taxon>Chordata</taxon>
        <taxon>Craniata</taxon>
        <taxon>Vertebrata</taxon>
        <taxon>Euteleostomi</taxon>
        <taxon>Amphibia</taxon>
        <taxon>Batrachia</taxon>
        <taxon>Caudata</taxon>
        <taxon>Salamandroidea</taxon>
        <taxon>Salamandridae</taxon>
        <taxon>Pleurodelinae</taxon>
        <taxon>Pleurodeles</taxon>
    </lineage>
</organism>
<feature type="region of interest" description="Disordered" evidence="1">
    <location>
        <begin position="98"/>
        <end position="141"/>
    </location>
</feature>
<dbReference type="Proteomes" id="UP001066276">
    <property type="component" value="Chromosome 8"/>
</dbReference>
<reference evidence="2" key="1">
    <citation type="journal article" date="2022" name="bioRxiv">
        <title>Sequencing and chromosome-scale assembly of the giantPleurodeles waltlgenome.</title>
        <authorList>
            <person name="Brown T."/>
            <person name="Elewa A."/>
            <person name="Iarovenko S."/>
            <person name="Subramanian E."/>
            <person name="Araus A.J."/>
            <person name="Petzold A."/>
            <person name="Susuki M."/>
            <person name="Suzuki K.-i.T."/>
            <person name="Hayashi T."/>
            <person name="Toyoda A."/>
            <person name="Oliveira C."/>
            <person name="Osipova E."/>
            <person name="Leigh N.D."/>
            <person name="Simon A."/>
            <person name="Yun M.H."/>
        </authorList>
    </citation>
    <scope>NUCLEOTIDE SEQUENCE</scope>
    <source>
        <strain evidence="2">20211129_DDA</strain>
        <tissue evidence="2">Liver</tissue>
    </source>
</reference>
<comment type="caution">
    <text evidence="2">The sequence shown here is derived from an EMBL/GenBank/DDBJ whole genome shotgun (WGS) entry which is preliminary data.</text>
</comment>